<keyword evidence="3" id="KW-1185">Reference proteome</keyword>
<evidence type="ECO:0000256" key="1">
    <source>
        <dbReference type="SAM" id="Phobius"/>
    </source>
</evidence>
<reference evidence="2 3" key="1">
    <citation type="submission" date="2021-01" db="EMBL/GenBank/DDBJ databases">
        <title>Whole genome shotgun sequence of Planobispora siamensis NBRC 107568.</title>
        <authorList>
            <person name="Komaki H."/>
            <person name="Tamura T."/>
        </authorList>
    </citation>
    <scope>NUCLEOTIDE SEQUENCE [LARGE SCALE GENOMIC DNA]</scope>
    <source>
        <strain evidence="2 3">NBRC 107568</strain>
    </source>
</reference>
<feature type="transmembrane region" description="Helical" evidence="1">
    <location>
        <begin position="162"/>
        <end position="184"/>
    </location>
</feature>
<dbReference type="EMBL" id="BOOJ01000006">
    <property type="protein sequence ID" value="GIH89774.1"/>
    <property type="molecule type" value="Genomic_DNA"/>
</dbReference>
<feature type="transmembrane region" description="Helical" evidence="1">
    <location>
        <begin position="12"/>
        <end position="34"/>
    </location>
</feature>
<protein>
    <recommendedName>
        <fullName evidence="4">Lipopolysaccharide biosynthesis protein</fullName>
    </recommendedName>
</protein>
<sequence length="206" mass="20782">MNEPPTAATRQLRWWPLAAAVFLGTLGGLSFSLVKGPVYTADAYVVVVPGTPGGTVQAVNFAQVYSRIATQPAILSLALAGGSPADGERLRRAVRASASTDAPMVGLSASAPGPQESADRANVVATALIAYANHRATATGVRLVSFAPALAPASPSSPPPPLSAAVGAAAGVLVGGLACLVPPIPLPARQRRRIEPWPAASRQGAL</sequence>
<organism evidence="2 3">
    <name type="scientific">Planobispora siamensis</name>
    <dbReference type="NCBI Taxonomy" id="936338"/>
    <lineage>
        <taxon>Bacteria</taxon>
        <taxon>Bacillati</taxon>
        <taxon>Actinomycetota</taxon>
        <taxon>Actinomycetes</taxon>
        <taxon>Streptosporangiales</taxon>
        <taxon>Streptosporangiaceae</taxon>
        <taxon>Planobispora</taxon>
    </lineage>
</organism>
<dbReference type="RefSeq" id="WP_204062171.1">
    <property type="nucleotide sequence ID" value="NZ_BOOJ01000006.1"/>
</dbReference>
<evidence type="ECO:0008006" key="4">
    <source>
        <dbReference type="Google" id="ProtNLM"/>
    </source>
</evidence>
<proteinExistence type="predicted"/>
<keyword evidence="1" id="KW-0812">Transmembrane</keyword>
<keyword evidence="1" id="KW-0472">Membrane</keyword>
<name>A0A8J3SAG5_9ACTN</name>
<dbReference type="AlphaFoldDB" id="A0A8J3SAG5"/>
<gene>
    <name evidence="2" type="ORF">Psi01_04040</name>
</gene>
<keyword evidence="1" id="KW-1133">Transmembrane helix</keyword>
<evidence type="ECO:0000313" key="3">
    <source>
        <dbReference type="Proteomes" id="UP000619788"/>
    </source>
</evidence>
<accession>A0A8J3SAG5</accession>
<comment type="caution">
    <text evidence="2">The sequence shown here is derived from an EMBL/GenBank/DDBJ whole genome shotgun (WGS) entry which is preliminary data.</text>
</comment>
<evidence type="ECO:0000313" key="2">
    <source>
        <dbReference type="EMBL" id="GIH89774.1"/>
    </source>
</evidence>
<dbReference type="Proteomes" id="UP000619788">
    <property type="component" value="Unassembled WGS sequence"/>
</dbReference>